<evidence type="ECO:0000313" key="3">
    <source>
        <dbReference type="EMBL" id="MFJ3044892.1"/>
    </source>
</evidence>
<dbReference type="Pfam" id="PF00857">
    <property type="entry name" value="Isochorismatase"/>
    <property type="match status" value="1"/>
</dbReference>
<dbReference type="PANTHER" id="PTHR43559">
    <property type="entry name" value="HYDROLASE YCAC-RELATED"/>
    <property type="match status" value="1"/>
</dbReference>
<evidence type="ECO:0000313" key="4">
    <source>
        <dbReference type="Proteomes" id="UP001617427"/>
    </source>
</evidence>
<feature type="chain" id="PRO_5046088531" evidence="1">
    <location>
        <begin position="28"/>
        <end position="246"/>
    </location>
</feature>
<sequence length="246" mass="26027">MNRRQFINQSNAVVAAVALGAGTAATAATSKSQSTKEKLEMNSPHLYERLTRDNAVLLLVDHQVGLYSGVRDIETLELKHNVVGLAKAALALKVPVIVTTTTENMWGPLIPELAGALPGVKRIERTTVNAWDERRVVDAVKATGRKKLIVAGVSTDVCLAFPAISAIADGYSSYAVIDASGGFSKTQVEMGVARMQQAGVIPVGYSNVAVEILGDNAAPDAEAVYAALGIPFAGLVYGLKQYFSRN</sequence>
<keyword evidence="1" id="KW-0732">Signal</keyword>
<dbReference type="InterPro" id="IPR006311">
    <property type="entry name" value="TAT_signal"/>
</dbReference>
<dbReference type="Gene3D" id="3.40.50.850">
    <property type="entry name" value="Isochorismatase-like"/>
    <property type="match status" value="1"/>
</dbReference>
<feature type="domain" description="Isochorismatase-like" evidence="2">
    <location>
        <begin position="56"/>
        <end position="202"/>
    </location>
</feature>
<proteinExistence type="predicted"/>
<dbReference type="PANTHER" id="PTHR43559:SF3">
    <property type="entry name" value="HYDROLASE YCAC-RELATED"/>
    <property type="match status" value="1"/>
</dbReference>
<dbReference type="SUPFAM" id="SSF52499">
    <property type="entry name" value="Isochorismatase-like hydrolases"/>
    <property type="match status" value="1"/>
</dbReference>
<dbReference type="InterPro" id="IPR053152">
    <property type="entry name" value="Hydrolase_YcaC-like"/>
</dbReference>
<dbReference type="InterPro" id="IPR000868">
    <property type="entry name" value="Isochorismatase-like_dom"/>
</dbReference>
<dbReference type="InterPro" id="IPR036380">
    <property type="entry name" value="Isochorismatase-like_sf"/>
</dbReference>
<evidence type="ECO:0000256" key="1">
    <source>
        <dbReference type="SAM" id="SignalP"/>
    </source>
</evidence>
<protein>
    <submittedName>
        <fullName evidence="3">Isochorismatase family protein</fullName>
    </submittedName>
</protein>
<reference evidence="3 4" key="1">
    <citation type="submission" date="2024-10" db="EMBL/GenBank/DDBJ databases">
        <title>The Natural Products Discovery Center: Release of the First 8490 Sequenced Strains for Exploring Actinobacteria Biosynthetic Diversity.</title>
        <authorList>
            <person name="Kalkreuter E."/>
            <person name="Kautsar S.A."/>
            <person name="Yang D."/>
            <person name="Bader C.D."/>
            <person name="Teijaro C.N."/>
            <person name="Fluegel L."/>
            <person name="Davis C.M."/>
            <person name="Simpson J.R."/>
            <person name="Lauterbach L."/>
            <person name="Steele A.D."/>
            <person name="Gui C."/>
            <person name="Meng S."/>
            <person name="Li G."/>
            <person name="Viehrig K."/>
            <person name="Ye F."/>
            <person name="Su P."/>
            <person name="Kiefer A.F."/>
            <person name="Nichols A."/>
            <person name="Cepeda A.J."/>
            <person name="Yan W."/>
            <person name="Fan B."/>
            <person name="Jiang Y."/>
            <person name="Adhikari A."/>
            <person name="Zheng C.-J."/>
            <person name="Schuster L."/>
            <person name="Cowan T.M."/>
            <person name="Smanski M.J."/>
            <person name="Chevrette M.G."/>
            <person name="De Carvalho L.P.S."/>
            <person name="Shen B."/>
        </authorList>
    </citation>
    <scope>NUCLEOTIDE SEQUENCE [LARGE SCALE GENOMIC DNA]</scope>
    <source>
        <strain evidence="3 4">NPDC087045</strain>
    </source>
</reference>
<comment type="caution">
    <text evidence="3">The sequence shown here is derived from an EMBL/GenBank/DDBJ whole genome shotgun (WGS) entry which is preliminary data.</text>
</comment>
<keyword evidence="4" id="KW-1185">Reference proteome</keyword>
<feature type="signal peptide" evidence="1">
    <location>
        <begin position="1"/>
        <end position="27"/>
    </location>
</feature>
<name>A0ABW8ETW3_9BURK</name>
<accession>A0ABW8ETW3</accession>
<evidence type="ECO:0000259" key="2">
    <source>
        <dbReference type="Pfam" id="PF00857"/>
    </source>
</evidence>
<dbReference type="RefSeq" id="WP_402698397.1">
    <property type="nucleotide sequence ID" value="NZ_JBIUZV010000002.1"/>
</dbReference>
<organism evidence="3 4">
    <name type="scientific">Herbaspirillum chlorophenolicum</name>
    <dbReference type="NCBI Taxonomy" id="211589"/>
    <lineage>
        <taxon>Bacteria</taxon>
        <taxon>Pseudomonadati</taxon>
        <taxon>Pseudomonadota</taxon>
        <taxon>Betaproteobacteria</taxon>
        <taxon>Burkholderiales</taxon>
        <taxon>Oxalobacteraceae</taxon>
        <taxon>Herbaspirillum</taxon>
    </lineage>
</organism>
<dbReference type="Proteomes" id="UP001617427">
    <property type="component" value="Unassembled WGS sequence"/>
</dbReference>
<gene>
    <name evidence="3" type="ORF">ACIPEN_03570</name>
</gene>
<dbReference type="PROSITE" id="PS51318">
    <property type="entry name" value="TAT"/>
    <property type="match status" value="1"/>
</dbReference>
<dbReference type="EMBL" id="JBIUZV010000002">
    <property type="protein sequence ID" value="MFJ3044892.1"/>
    <property type="molecule type" value="Genomic_DNA"/>
</dbReference>